<dbReference type="GO" id="GO:0005737">
    <property type="term" value="C:cytoplasm"/>
    <property type="evidence" value="ECO:0007669"/>
    <property type="project" value="TreeGrafter"/>
</dbReference>
<evidence type="ECO:0000313" key="2">
    <source>
        <dbReference type="Proteomes" id="UP000199013"/>
    </source>
</evidence>
<accession>A0A1C3NVV4</accession>
<reference evidence="2" key="1">
    <citation type="submission" date="2016-02" db="EMBL/GenBank/DDBJ databases">
        <authorList>
            <person name="Wibberg D."/>
        </authorList>
    </citation>
    <scope>NUCLEOTIDE SEQUENCE [LARGE SCALE GENOMIC DNA]</scope>
</reference>
<dbReference type="EMBL" id="FLUV01000649">
    <property type="protein sequence ID" value="SBW20036.1"/>
    <property type="molecule type" value="Genomic_DNA"/>
</dbReference>
<gene>
    <name evidence="1" type="ORF">FDG2_1572</name>
</gene>
<name>A0A1C3NVV4_9ACTN</name>
<dbReference type="PANTHER" id="PTHR45982">
    <property type="entry name" value="REGULATOR OF CHROMOSOME CONDENSATION"/>
    <property type="match status" value="1"/>
</dbReference>
<dbReference type="Gene3D" id="2.130.10.30">
    <property type="entry name" value="Regulator of chromosome condensation 1/beta-lactamase-inhibitor protein II"/>
    <property type="match status" value="1"/>
</dbReference>
<evidence type="ECO:0000313" key="1">
    <source>
        <dbReference type="EMBL" id="SBW20036.1"/>
    </source>
</evidence>
<protein>
    <submittedName>
        <fullName evidence="1">Chromosome condensation regulator RCC1</fullName>
    </submittedName>
</protein>
<keyword evidence="2" id="KW-1185">Reference proteome</keyword>
<organism evidence="1 2">
    <name type="scientific">Candidatus Protofrankia californiensis</name>
    <dbReference type="NCBI Taxonomy" id="1839754"/>
    <lineage>
        <taxon>Bacteria</taxon>
        <taxon>Bacillati</taxon>
        <taxon>Actinomycetota</taxon>
        <taxon>Actinomycetes</taxon>
        <taxon>Frankiales</taxon>
        <taxon>Frankiaceae</taxon>
        <taxon>Protofrankia</taxon>
    </lineage>
</organism>
<dbReference type="PROSITE" id="PS50012">
    <property type="entry name" value="RCC1_3"/>
    <property type="match status" value="3"/>
</dbReference>
<sequence length="189" mass="19238">MQVVGLEQVTVIAAGGGLEGGSGYALRQDGTVRAWGANDFGQLGDGTTADSSVPVQVVGLEQVTAIAAGGSPSPYDPQAYALRRDGTVWAWGGNNFGQLGDGTTTDRTTPVQVVGLNQVTAIASGFSSGYALRRNGTVWAWGGNNFGQLGDGTTTDRTTPVQVVGLDQVTAIAAGSDSGYALVKKGWIS</sequence>
<dbReference type="PRINTS" id="PR00633">
    <property type="entry name" value="RCCNDNSATION"/>
</dbReference>
<dbReference type="GO" id="GO:0005085">
    <property type="term" value="F:guanyl-nucleotide exchange factor activity"/>
    <property type="evidence" value="ECO:0007669"/>
    <property type="project" value="TreeGrafter"/>
</dbReference>
<proteinExistence type="predicted"/>
<dbReference type="PANTHER" id="PTHR45982:SF1">
    <property type="entry name" value="REGULATOR OF CHROMOSOME CONDENSATION"/>
    <property type="match status" value="1"/>
</dbReference>
<dbReference type="InterPro" id="IPR051553">
    <property type="entry name" value="Ran_GTPase-activating"/>
</dbReference>
<dbReference type="InterPro" id="IPR009091">
    <property type="entry name" value="RCC1/BLIP-II"/>
</dbReference>
<dbReference type="SUPFAM" id="SSF50985">
    <property type="entry name" value="RCC1/BLIP-II"/>
    <property type="match status" value="1"/>
</dbReference>
<dbReference type="InterPro" id="IPR000408">
    <property type="entry name" value="Reg_chr_condens"/>
</dbReference>
<dbReference type="Pfam" id="PF00415">
    <property type="entry name" value="RCC1"/>
    <property type="match status" value="3"/>
</dbReference>
<dbReference type="Proteomes" id="UP000199013">
    <property type="component" value="Unassembled WGS sequence"/>
</dbReference>
<dbReference type="AlphaFoldDB" id="A0A1C3NVV4"/>